<dbReference type="RefSeq" id="WP_169102426.1">
    <property type="nucleotide sequence ID" value="NZ_JABBVZ010000104.1"/>
</dbReference>
<proteinExistence type="predicted"/>
<sequence length="253" mass="28200">MRFWDAFGHHVRPSNLDGELAGFRRVGGQVLEVLDQLKTSAVPTAHAYIQVARCLELFADQLVEPYMAIGSDAPALPGWVERQALQIYRPIPVLVTAAKQEAIDPNGPRDVELPWILGGRVFGVEREGTPILETYVGAVKAVMDHVEVFLSEVGDPKKARLYWAEATTNYDSARYLMQDNQAMTLTNRVALDDYLWTALGYAIGAVQEGCSPGILHDLDIDTMLESRENPHRGRERGQESLGTPLKKDLLYRI</sequence>
<keyword evidence="2" id="KW-1185">Reference proteome</keyword>
<evidence type="ECO:0000313" key="1">
    <source>
        <dbReference type="EMBL" id="NMP24363.1"/>
    </source>
</evidence>
<protein>
    <submittedName>
        <fullName evidence="1">Uncharacterized protein</fullName>
    </submittedName>
</protein>
<organism evidence="1 2">
    <name type="scientific">Sulfobacillus harzensis</name>
    <dbReference type="NCBI Taxonomy" id="2729629"/>
    <lineage>
        <taxon>Bacteria</taxon>
        <taxon>Bacillati</taxon>
        <taxon>Bacillota</taxon>
        <taxon>Clostridia</taxon>
        <taxon>Eubacteriales</taxon>
        <taxon>Clostridiales Family XVII. Incertae Sedis</taxon>
        <taxon>Sulfobacillus</taxon>
    </lineage>
</organism>
<comment type="caution">
    <text evidence="1">The sequence shown here is derived from an EMBL/GenBank/DDBJ whole genome shotgun (WGS) entry which is preliminary data.</text>
</comment>
<dbReference type="Proteomes" id="UP000533476">
    <property type="component" value="Unassembled WGS sequence"/>
</dbReference>
<reference evidence="1 2" key="1">
    <citation type="submission" date="2020-04" db="EMBL/GenBank/DDBJ databases">
        <authorList>
            <person name="Zhang R."/>
            <person name="Schippers A."/>
        </authorList>
    </citation>
    <scope>NUCLEOTIDE SEQUENCE [LARGE SCALE GENOMIC DNA]</scope>
    <source>
        <strain evidence="1 2">DSM 109850</strain>
    </source>
</reference>
<name>A0A7Y0Q3K5_9FIRM</name>
<accession>A0A7Y0Q3K5</accession>
<dbReference type="AlphaFoldDB" id="A0A7Y0Q3K5"/>
<gene>
    <name evidence="1" type="ORF">HIJ39_18695</name>
</gene>
<dbReference type="EMBL" id="JABBVZ010000104">
    <property type="protein sequence ID" value="NMP24363.1"/>
    <property type="molecule type" value="Genomic_DNA"/>
</dbReference>
<evidence type="ECO:0000313" key="2">
    <source>
        <dbReference type="Proteomes" id="UP000533476"/>
    </source>
</evidence>